<evidence type="ECO:0000313" key="2">
    <source>
        <dbReference type="EMBL" id="KUI11447.1"/>
    </source>
</evidence>
<organism evidence="2 3">
    <name type="scientific">Mycobacterium lehmannii</name>
    <dbReference type="NCBI Taxonomy" id="2048550"/>
    <lineage>
        <taxon>Bacteria</taxon>
        <taxon>Bacillati</taxon>
        <taxon>Actinomycetota</taxon>
        <taxon>Actinomycetes</taxon>
        <taxon>Mycobacteriales</taxon>
        <taxon>Mycobacteriaceae</taxon>
        <taxon>Mycobacterium</taxon>
    </lineage>
</organism>
<dbReference type="EMBL" id="LQIR01000040">
    <property type="protein sequence ID" value="KUI11447.1"/>
    <property type="molecule type" value="Genomic_DNA"/>
</dbReference>
<dbReference type="AlphaFoldDB" id="A0A117JI90"/>
<comment type="caution">
    <text evidence="2">The sequence shown here is derived from an EMBL/GenBank/DDBJ whole genome shotgun (WGS) entry which is preliminary data.</text>
</comment>
<name>A0A117JI90_9MYCO</name>
<evidence type="ECO:0000313" key="3">
    <source>
        <dbReference type="Proteomes" id="UP000053707"/>
    </source>
</evidence>
<keyword evidence="3" id="KW-1185">Reference proteome</keyword>
<proteinExistence type="predicted"/>
<sequence>MADHLGYRSAGAAQTAVNRHMNRMPPESSEAARKSITERLQITSTVLAERLFAAREDGDDDRLVAVSRELRNTTAELAKINGLNVPVAQQVDVNVSHTAAEAVNRLEQELLAIAARRQPVIPISPNIIEGEVIK</sequence>
<accession>A0A117JI90</accession>
<feature type="region of interest" description="Disordered" evidence="1">
    <location>
        <begin position="1"/>
        <end position="34"/>
    </location>
</feature>
<protein>
    <submittedName>
        <fullName evidence="2">Uncharacterized protein</fullName>
    </submittedName>
</protein>
<gene>
    <name evidence="2" type="ORF">AU192_01300</name>
</gene>
<reference evidence="2 3" key="1">
    <citation type="submission" date="2016-01" db="EMBL/GenBank/DDBJ databases">
        <authorList>
            <consortium name="TB Trials Study Group"/>
            <person name="Sutton G."/>
            <person name="Brinkac L."/>
            <person name="Sanka R."/>
            <person name="Adams M."/>
            <person name="Lau E.L."/>
            <person name="Macaden R."/>
            <person name="Grewal H.M.S."/>
        </authorList>
    </citation>
    <scope>NUCLEOTIDE SEQUENCE [LARGE SCALE GENOMIC DNA]</scope>
    <source>
        <strain evidence="2 3">IS-1744</strain>
    </source>
</reference>
<evidence type="ECO:0000256" key="1">
    <source>
        <dbReference type="SAM" id="MobiDB-lite"/>
    </source>
</evidence>
<dbReference type="Proteomes" id="UP000053707">
    <property type="component" value="Unassembled WGS sequence"/>
</dbReference>